<name>A0A815Q0W6_9BILA</name>
<reference evidence="4" key="1">
    <citation type="submission" date="2021-02" db="EMBL/GenBank/DDBJ databases">
        <authorList>
            <person name="Nowell W R."/>
        </authorList>
    </citation>
    <scope>NUCLEOTIDE SEQUENCE</scope>
</reference>
<dbReference type="SMART" id="SM00028">
    <property type="entry name" value="TPR"/>
    <property type="match status" value="6"/>
</dbReference>
<dbReference type="Gene3D" id="1.25.40.10">
    <property type="entry name" value="Tetratricopeptide repeat domain"/>
    <property type="match status" value="3"/>
</dbReference>
<evidence type="ECO:0000256" key="3">
    <source>
        <dbReference type="PROSITE-ProRule" id="PRU00339"/>
    </source>
</evidence>
<dbReference type="InterPro" id="IPR019734">
    <property type="entry name" value="TPR_rpt"/>
</dbReference>
<evidence type="ECO:0000256" key="1">
    <source>
        <dbReference type="ARBA" id="ARBA00022737"/>
    </source>
</evidence>
<dbReference type="InterPro" id="IPR011990">
    <property type="entry name" value="TPR-like_helical_dom_sf"/>
</dbReference>
<dbReference type="OrthoDB" id="10051994at2759"/>
<dbReference type="SUPFAM" id="SSF56399">
    <property type="entry name" value="ADP-ribosylation"/>
    <property type="match status" value="1"/>
</dbReference>
<dbReference type="Gene3D" id="3.90.176.10">
    <property type="entry name" value="Toxin ADP-ribosyltransferase, Chain A, domain 1"/>
    <property type="match status" value="1"/>
</dbReference>
<evidence type="ECO:0000313" key="5">
    <source>
        <dbReference type="Proteomes" id="UP000663891"/>
    </source>
</evidence>
<dbReference type="PROSITE" id="PS51996">
    <property type="entry name" value="TR_MART"/>
    <property type="match status" value="1"/>
</dbReference>
<dbReference type="SUPFAM" id="SSF48452">
    <property type="entry name" value="TPR-like"/>
    <property type="match status" value="1"/>
</dbReference>
<dbReference type="Proteomes" id="UP000663891">
    <property type="component" value="Unassembled WGS sequence"/>
</dbReference>
<gene>
    <name evidence="4" type="ORF">VCS650_LOCUS39816</name>
</gene>
<protein>
    <submittedName>
        <fullName evidence="4">Uncharacterized protein</fullName>
    </submittedName>
</protein>
<evidence type="ECO:0000313" key="4">
    <source>
        <dbReference type="EMBL" id="CAF1457044.1"/>
    </source>
</evidence>
<feature type="repeat" description="TPR" evidence="3">
    <location>
        <begin position="463"/>
        <end position="496"/>
    </location>
</feature>
<dbReference type="AlphaFoldDB" id="A0A815Q0W6"/>
<keyword evidence="1" id="KW-0677">Repeat</keyword>
<evidence type="ECO:0000256" key="2">
    <source>
        <dbReference type="ARBA" id="ARBA00022803"/>
    </source>
</evidence>
<sequence length="764" mass="90625">MGNSKSKEIKNNSIDISNVHFYDRLQNSTNEINKEFVLIWVDEKCKENNLDTLRTQILLKQINNNNCLFFDNCQHFFLEIDRIRNENFRILVILSGSLTKILPKTQNIISTIIIFCEDSTKYLNISRQYSNVVDVCTDHESLKSSIENEISSLKLNLFSNQTLKSVHSLTFSEDLTNCDAFFSYIFFLELLKQMPQTKQAKDLMLNKCQDYYRNDKKQNLSIELFRNTYQSDEAIHWYIKDSFIYRLVNRAFRTENITLWYLFRFYLIDLCKQLELIHKEQNIQTSLILYRGQSRMSIKEFNYLKSNIGSFILANGFFSSTTDIQIANSFLSGAINTEDYKVILFKIIVEQSVVDKIIFVDIDKYVGYVGECEVLFSIGSIFQIENVDFNNELNVWQIDIKAIDQNTSKVKESIETIRKRCGNKENINLIFGNLLIDMNQYTKAESYFQMILQELTKNHYDIPLIYDHLADLFMKITNWNEALKYFNLSFELKKKNLYFYQSSISITLNGIGNYYKSIGDFNQAYEYYFQAMKYSNNNQYNMAIILSNISTIDLINKNYEKALEKCIQARDILQEMNSYSSNEIIYCHGIIGDIYLEMKNYLYAEEFYLTTFEMSKNILFIGDKIKINSIKSLIYLYKQQGLIEKALEFSMNQLLWYERYFPDCYSSIANIYMEISQLYDYNHSNHIYYLEKALNIFENNIHIQYLITYQCFSFIANYYFKKSLFDKSRKYYLKTLEIQKKIYPKDHSIIIQTQSIIDDIPIEM</sequence>
<accession>A0A815Q0W6</accession>
<dbReference type="PANTHER" id="PTHR45641:SF19">
    <property type="entry name" value="NEPHROCYSTIN-3"/>
    <property type="match status" value="1"/>
</dbReference>
<dbReference type="PROSITE" id="PS50005">
    <property type="entry name" value="TPR"/>
    <property type="match status" value="2"/>
</dbReference>
<keyword evidence="2 3" id="KW-0802">TPR repeat</keyword>
<proteinExistence type="predicted"/>
<comment type="caution">
    <text evidence="4">The sequence shown here is derived from an EMBL/GenBank/DDBJ whole genome shotgun (WGS) entry which is preliminary data.</text>
</comment>
<organism evidence="4 5">
    <name type="scientific">Adineta steineri</name>
    <dbReference type="NCBI Taxonomy" id="433720"/>
    <lineage>
        <taxon>Eukaryota</taxon>
        <taxon>Metazoa</taxon>
        <taxon>Spiralia</taxon>
        <taxon>Gnathifera</taxon>
        <taxon>Rotifera</taxon>
        <taxon>Eurotatoria</taxon>
        <taxon>Bdelloidea</taxon>
        <taxon>Adinetida</taxon>
        <taxon>Adinetidae</taxon>
        <taxon>Adineta</taxon>
    </lineage>
</organism>
<feature type="repeat" description="TPR" evidence="3">
    <location>
        <begin position="505"/>
        <end position="538"/>
    </location>
</feature>
<dbReference type="EMBL" id="CAJNON010001374">
    <property type="protein sequence ID" value="CAF1457044.1"/>
    <property type="molecule type" value="Genomic_DNA"/>
</dbReference>
<dbReference type="PANTHER" id="PTHR45641">
    <property type="entry name" value="TETRATRICOPEPTIDE REPEAT PROTEIN (AFU_ORTHOLOGUE AFUA_6G03870)"/>
    <property type="match status" value="1"/>
</dbReference>